<dbReference type="InterPro" id="IPR003462">
    <property type="entry name" value="ODC_Mu_crystall"/>
</dbReference>
<comment type="similarity">
    <text evidence="1">Belongs to the ornithine cyclodeaminase/mu-crystallin family.</text>
</comment>
<dbReference type="InterPro" id="IPR023401">
    <property type="entry name" value="ODC_N"/>
</dbReference>
<sequence length="324" mass="34281">MLVISQKEVVELLSMEGCIDAMEAVLADLATGQAMQSLRQMLPLAEGNLLGLMPGYLRRDGLAGAKLITISPGNHSRGLPSHQGVVTLFDASSGVIKAIMDGQKITAIRTAAVSAAATRHLARADAEVLAILGTGEQAASHLEAMLQVRELRQVRIWGRTPSKAAAWQAEMSSRFSVEITVCATVREAVAGADIICAVTAATEPVLLREWVKPGAHINAVGACRPTDRELDSELVAQSRLYVDSVESAAGESGDYLIPLAEGAIPQDHIVGEIGAVFSGQLTGRATDSEITLFKSLGLAVEDLAAAQYIYNKALRLQRGTEIAF</sequence>
<gene>
    <name evidence="2" type="ORF">B9T62_24790</name>
</gene>
<dbReference type="Gene3D" id="3.40.50.720">
    <property type="entry name" value="NAD(P)-binding Rossmann-like Domain"/>
    <property type="match status" value="1"/>
</dbReference>
<evidence type="ECO:0000256" key="1">
    <source>
        <dbReference type="ARBA" id="ARBA00008903"/>
    </source>
</evidence>
<evidence type="ECO:0008006" key="4">
    <source>
        <dbReference type="Google" id="ProtNLM"/>
    </source>
</evidence>
<name>A0A2Z2KQR3_9BACL</name>
<dbReference type="GO" id="GO:0042562">
    <property type="term" value="F:hormone binding"/>
    <property type="evidence" value="ECO:0007669"/>
    <property type="project" value="TreeGrafter"/>
</dbReference>
<keyword evidence="3" id="KW-1185">Reference proteome</keyword>
<organism evidence="2 3">
    <name type="scientific">Paenibacillus donghaensis</name>
    <dbReference type="NCBI Taxonomy" id="414771"/>
    <lineage>
        <taxon>Bacteria</taxon>
        <taxon>Bacillati</taxon>
        <taxon>Bacillota</taxon>
        <taxon>Bacilli</taxon>
        <taxon>Bacillales</taxon>
        <taxon>Paenibacillaceae</taxon>
        <taxon>Paenibacillus</taxon>
    </lineage>
</organism>
<dbReference type="GO" id="GO:0005737">
    <property type="term" value="C:cytoplasm"/>
    <property type="evidence" value="ECO:0007669"/>
    <property type="project" value="TreeGrafter"/>
</dbReference>
<dbReference type="GO" id="GO:0019752">
    <property type="term" value="P:carboxylic acid metabolic process"/>
    <property type="evidence" value="ECO:0007669"/>
    <property type="project" value="UniProtKB-ARBA"/>
</dbReference>
<dbReference type="PIRSF" id="PIRSF001439">
    <property type="entry name" value="CryM"/>
    <property type="match status" value="1"/>
</dbReference>
<dbReference type="InterPro" id="IPR036291">
    <property type="entry name" value="NAD(P)-bd_dom_sf"/>
</dbReference>
<dbReference type="EMBL" id="CP021780">
    <property type="protein sequence ID" value="ASA23722.1"/>
    <property type="molecule type" value="Genomic_DNA"/>
</dbReference>
<accession>A0A2Z2KQR3</accession>
<dbReference type="FunFam" id="3.40.50.720:FF:000311">
    <property type="entry name" value="Ornithine cyclodeaminase"/>
    <property type="match status" value="1"/>
</dbReference>
<dbReference type="GO" id="GO:0016491">
    <property type="term" value="F:oxidoreductase activity"/>
    <property type="evidence" value="ECO:0007669"/>
    <property type="project" value="UniProtKB-ARBA"/>
</dbReference>
<dbReference type="Gene3D" id="3.30.1780.10">
    <property type="entry name" value="ornithine cyclodeaminase, domain 1"/>
    <property type="match status" value="1"/>
</dbReference>
<dbReference type="PANTHER" id="PTHR13812:SF19">
    <property type="entry name" value="KETIMINE REDUCTASE MU-CRYSTALLIN"/>
    <property type="match status" value="1"/>
</dbReference>
<evidence type="ECO:0000313" key="2">
    <source>
        <dbReference type="EMBL" id="ASA23722.1"/>
    </source>
</evidence>
<proteinExistence type="inferred from homology"/>
<dbReference type="PANTHER" id="PTHR13812">
    <property type="entry name" value="KETIMINE REDUCTASE MU-CRYSTALLIN"/>
    <property type="match status" value="1"/>
</dbReference>
<dbReference type="Pfam" id="PF02423">
    <property type="entry name" value="OCD_Mu_crystall"/>
    <property type="match status" value="1"/>
</dbReference>
<reference evidence="2 3" key="1">
    <citation type="submission" date="2017-06" db="EMBL/GenBank/DDBJ databases">
        <title>Complete genome sequence of Paenibacillus donghaensis KCTC 13049T isolated from East Sea sediment, South Korea.</title>
        <authorList>
            <person name="Jung B.K."/>
            <person name="Hong S.-J."/>
            <person name="Shin J.-H."/>
        </authorList>
    </citation>
    <scope>NUCLEOTIDE SEQUENCE [LARGE SCALE GENOMIC DNA]</scope>
    <source>
        <strain evidence="2 3">KCTC 13049</strain>
    </source>
</reference>
<dbReference type="KEGG" id="pdh:B9T62_24790"/>
<evidence type="ECO:0000313" key="3">
    <source>
        <dbReference type="Proteomes" id="UP000249890"/>
    </source>
</evidence>
<dbReference type="SUPFAM" id="SSF51735">
    <property type="entry name" value="NAD(P)-binding Rossmann-fold domains"/>
    <property type="match status" value="1"/>
</dbReference>
<dbReference type="OrthoDB" id="9792005at2"/>
<dbReference type="Proteomes" id="UP000249890">
    <property type="component" value="Chromosome"/>
</dbReference>
<dbReference type="AlphaFoldDB" id="A0A2Z2KQR3"/>
<protein>
    <recommendedName>
        <fullName evidence="4">Ornithine cyclodeaminase</fullName>
    </recommendedName>
</protein>
<dbReference type="RefSeq" id="WP_087917709.1">
    <property type="nucleotide sequence ID" value="NZ_CP021780.1"/>
</dbReference>